<dbReference type="SUPFAM" id="SSF50685">
    <property type="entry name" value="Barwin-like endoglucanases"/>
    <property type="match status" value="1"/>
</dbReference>
<evidence type="ECO:0000313" key="6">
    <source>
        <dbReference type="Proteomes" id="UP001225034"/>
    </source>
</evidence>
<dbReference type="InterPro" id="IPR007137">
    <property type="entry name" value="DUF348"/>
</dbReference>
<protein>
    <submittedName>
        <fullName evidence="5">Uncharacterized protein YabE (DUF348 family)</fullName>
    </submittedName>
</protein>
<organism evidence="5 6">
    <name type="scientific">Alkalicoccobacillus murimartini</name>
    <dbReference type="NCBI Taxonomy" id="171685"/>
    <lineage>
        <taxon>Bacteria</taxon>
        <taxon>Bacillati</taxon>
        <taxon>Bacillota</taxon>
        <taxon>Bacilli</taxon>
        <taxon>Bacillales</taxon>
        <taxon>Bacillaceae</taxon>
        <taxon>Alkalicoccobacillus</taxon>
    </lineage>
</organism>
<dbReference type="Gene3D" id="2.20.230.10">
    <property type="entry name" value="Resuscitation-promoting factor rpfb"/>
    <property type="match status" value="1"/>
</dbReference>
<dbReference type="EMBL" id="JAUSUA010000009">
    <property type="protein sequence ID" value="MDQ0209175.1"/>
    <property type="molecule type" value="Genomic_DNA"/>
</dbReference>
<feature type="domain" description="G5" evidence="4">
    <location>
        <begin position="211"/>
        <end position="291"/>
    </location>
</feature>
<name>A0ABT9YNV7_9BACI</name>
<dbReference type="PANTHER" id="PTHR39160">
    <property type="entry name" value="CELL WALL-BINDING PROTEIN YOCH"/>
    <property type="match status" value="1"/>
</dbReference>
<keyword evidence="1" id="KW-0732">Signal</keyword>
<comment type="caution">
    <text evidence="5">The sequence shown here is derived from an EMBL/GenBank/DDBJ whole genome shotgun (WGS) entry which is preliminary data.</text>
</comment>
<dbReference type="InterPro" id="IPR036908">
    <property type="entry name" value="RlpA-like_sf"/>
</dbReference>
<evidence type="ECO:0000256" key="1">
    <source>
        <dbReference type="ARBA" id="ARBA00022729"/>
    </source>
</evidence>
<keyword evidence="6" id="KW-1185">Reference proteome</keyword>
<keyword evidence="3" id="KW-0812">Transmembrane</keyword>
<dbReference type="Pfam" id="PF06725">
    <property type="entry name" value="3D"/>
    <property type="match status" value="1"/>
</dbReference>
<dbReference type="PROSITE" id="PS51109">
    <property type="entry name" value="G5"/>
    <property type="match status" value="1"/>
</dbReference>
<keyword evidence="3" id="KW-1133">Transmembrane helix</keyword>
<dbReference type="SMART" id="SM01208">
    <property type="entry name" value="G5"/>
    <property type="match status" value="1"/>
</dbReference>
<evidence type="ECO:0000259" key="4">
    <source>
        <dbReference type="PROSITE" id="PS51109"/>
    </source>
</evidence>
<dbReference type="Pfam" id="PF03990">
    <property type="entry name" value="DUF348"/>
    <property type="match status" value="3"/>
</dbReference>
<dbReference type="InterPro" id="IPR011098">
    <property type="entry name" value="G5_dom"/>
</dbReference>
<dbReference type="InterPro" id="IPR010611">
    <property type="entry name" value="3D_dom"/>
</dbReference>
<dbReference type="Proteomes" id="UP001225034">
    <property type="component" value="Unassembled WGS sequence"/>
</dbReference>
<evidence type="ECO:0000313" key="5">
    <source>
        <dbReference type="EMBL" id="MDQ0209175.1"/>
    </source>
</evidence>
<feature type="region of interest" description="Disordered" evidence="2">
    <location>
        <begin position="292"/>
        <end position="330"/>
    </location>
</feature>
<keyword evidence="3" id="KW-0472">Membrane</keyword>
<sequence length="425" mass="46987">MEANKTYRLLLDNVSNHKYLISIIGFVIALAAIFYVVYDMTKHTVTVSIDGNEDVVLSTHAETIADLFAEEDWDTNQHDLIEPSLDTSIDEDTQVLWKQAKEVAMTIDGDTQDVWTTADDVSGLLDELAIEFKSQDELEPELDTNITHNMDVQYKPAFLVTLLSDREEQEIWTTSTTVADFLDREEIELGDLDRVEPILDDHLDKTTDVQITRIEKVTDVVEESISYETITKNDDKINKGTEQVEEEGEEGVLKNTFEVVLEDGEEVSRELVKTETVKDSVDRVVAVGSREETPAVAAASEEQPVREEKQETQIASETVEAPQEETTSEEKTVTMTATAYTANCAGCSGVTATGIDLNNNRNMKVIAVDPSVIPLGSKVHVEGYGTAIAGDTGGAINGNKIDLHVPTKAEAERFGRKQVKVTIVE</sequence>
<evidence type="ECO:0000256" key="3">
    <source>
        <dbReference type="SAM" id="Phobius"/>
    </source>
</evidence>
<feature type="transmembrane region" description="Helical" evidence="3">
    <location>
        <begin position="20"/>
        <end position="38"/>
    </location>
</feature>
<dbReference type="Pfam" id="PF07501">
    <property type="entry name" value="G5"/>
    <property type="match status" value="1"/>
</dbReference>
<dbReference type="RefSeq" id="WP_306985844.1">
    <property type="nucleotide sequence ID" value="NZ_JAUSUA010000009.1"/>
</dbReference>
<dbReference type="InterPro" id="IPR051933">
    <property type="entry name" value="Resuscitation_pf_RpfB"/>
</dbReference>
<dbReference type="CDD" id="cd22786">
    <property type="entry name" value="DPBB_YuiC-like"/>
    <property type="match status" value="1"/>
</dbReference>
<reference evidence="5 6" key="1">
    <citation type="submission" date="2023-07" db="EMBL/GenBank/DDBJ databases">
        <title>Genomic Encyclopedia of Type Strains, Phase IV (KMG-IV): sequencing the most valuable type-strain genomes for metagenomic binning, comparative biology and taxonomic classification.</title>
        <authorList>
            <person name="Goeker M."/>
        </authorList>
    </citation>
    <scope>NUCLEOTIDE SEQUENCE [LARGE SCALE GENOMIC DNA]</scope>
    <source>
        <strain evidence="5 6">DSM 19154</strain>
    </source>
</reference>
<gene>
    <name evidence="5" type="ORF">J2S05_004015</name>
</gene>
<evidence type="ECO:0000256" key="2">
    <source>
        <dbReference type="SAM" id="MobiDB-lite"/>
    </source>
</evidence>
<accession>A0ABT9YNV7</accession>
<dbReference type="PANTHER" id="PTHR39160:SF4">
    <property type="entry name" value="RESUSCITATION-PROMOTING FACTOR RPFB"/>
    <property type="match status" value="1"/>
</dbReference>
<proteinExistence type="predicted"/>